<gene>
    <name evidence="1" type="ORF">BRO54_0244</name>
</gene>
<name>A0A1Q5T8X8_9BACL</name>
<reference evidence="2" key="2">
    <citation type="submission" date="2017-01" db="EMBL/GenBank/DDBJ databases">
        <title>Genome sequencing and annotation of Geobacillus sp. 1017, a Hydrocarbon-Oxidizing Thermophilic Bacterium Isolated from a Heavy Oil Reservoir (China).</title>
        <authorList>
            <person name="Kadnikov V.V."/>
            <person name="Mardanov A.V."/>
            <person name="Poltaraus A.B."/>
            <person name="Sokolova D.S."/>
            <person name="Semenova E.M."/>
            <person name="Ravin N.V."/>
            <person name="Tourova T.P."/>
            <person name="Nazina T.N."/>
        </authorList>
    </citation>
    <scope>NUCLEOTIDE SEQUENCE [LARGE SCALE GENOMIC DNA]</scope>
    <source>
        <strain evidence="2">1017</strain>
    </source>
</reference>
<organism evidence="1 2">
    <name type="scientific">Geobacillus proteiniphilus</name>
    <dbReference type="NCBI Taxonomy" id="860353"/>
    <lineage>
        <taxon>Bacteria</taxon>
        <taxon>Bacillati</taxon>
        <taxon>Bacillota</taxon>
        <taxon>Bacilli</taxon>
        <taxon>Bacillales</taxon>
        <taxon>Anoxybacillaceae</taxon>
        <taxon>Geobacillus</taxon>
    </lineage>
</organism>
<evidence type="ECO:0000313" key="1">
    <source>
        <dbReference type="EMBL" id="OKO96691.1"/>
    </source>
</evidence>
<dbReference type="EMBL" id="MQMG01000002">
    <property type="protein sequence ID" value="OKO96691.1"/>
    <property type="molecule type" value="Genomic_DNA"/>
</dbReference>
<dbReference type="AlphaFoldDB" id="A0A1Q5T8X8"/>
<sequence length="49" mass="5398">MPAVGVLLHEDGGSKKCNSRNPIKVALRFAQKRSIEGKWLFFTALLGGR</sequence>
<accession>A0A1Q5T8X8</accession>
<comment type="caution">
    <text evidence="1">The sequence shown here is derived from an EMBL/GenBank/DDBJ whole genome shotgun (WGS) entry which is preliminary data.</text>
</comment>
<dbReference type="Proteomes" id="UP000186030">
    <property type="component" value="Unassembled WGS sequence"/>
</dbReference>
<evidence type="ECO:0000313" key="2">
    <source>
        <dbReference type="Proteomes" id="UP000186030"/>
    </source>
</evidence>
<protein>
    <submittedName>
        <fullName evidence="1">Uncharacterized protein</fullName>
    </submittedName>
</protein>
<reference evidence="1 2" key="1">
    <citation type="submission" date="2016-11" db="EMBL/GenBank/DDBJ databases">
        <authorList>
            <person name="Kadnikov V."/>
            <person name="Nazina T."/>
        </authorList>
    </citation>
    <scope>NUCLEOTIDE SEQUENCE [LARGE SCALE GENOMIC DNA]</scope>
    <source>
        <strain evidence="1 2">1017</strain>
    </source>
</reference>
<proteinExistence type="predicted"/>